<dbReference type="EMBL" id="OENE01000015">
    <property type="protein sequence ID" value="SOU88799.1"/>
    <property type="molecule type" value="Genomic_DNA"/>
</dbReference>
<organism evidence="1 2">
    <name type="scientific">Tenacibaculum finnmarkense genomovar ulcerans</name>
    <dbReference type="NCBI Taxonomy" id="2781388"/>
    <lineage>
        <taxon>Bacteria</taxon>
        <taxon>Pseudomonadati</taxon>
        <taxon>Bacteroidota</taxon>
        <taxon>Flavobacteriia</taxon>
        <taxon>Flavobacteriales</taxon>
        <taxon>Flavobacteriaceae</taxon>
        <taxon>Tenacibaculum</taxon>
        <taxon>Tenacibaculum finnmarkense</taxon>
    </lineage>
</organism>
<accession>A0A2I2M8C6</accession>
<evidence type="ECO:0000313" key="2">
    <source>
        <dbReference type="Proteomes" id="UP000490060"/>
    </source>
</evidence>
<evidence type="ECO:0000313" key="1">
    <source>
        <dbReference type="EMBL" id="SOU88799.1"/>
    </source>
</evidence>
<evidence type="ECO:0008006" key="3">
    <source>
        <dbReference type="Google" id="ProtNLM"/>
    </source>
</evidence>
<gene>
    <name evidence="1" type="ORF">TNO010_220240</name>
</gene>
<dbReference type="Proteomes" id="UP000490060">
    <property type="component" value="Unassembled WGS sequence"/>
</dbReference>
<dbReference type="AlphaFoldDB" id="A0A2I2M8C6"/>
<name>A0A2I2M8C6_9FLAO</name>
<sequence length="940" mass="109486">MRVSELIKNLKLSFDGLKLYEQYLEITIDNLHQKLSDETCLKILAIHNNSEIQHKIAQQKKQLSEKRKPQRRKPIPRKIIDTSEKFIGTIDWYYNRSNKGEYGFVKQATLESVYFKGDVVTGVNPMLLKENELVIFEIFTRDLDSKRKHATKLYRVADETDIVFLISNSFLKHPSFLNLALNLANKEDFVLKEAQKIELAALFDKNLNNQEYLISLKLNNTLTILTLLEKLGLPVNTKIYEELSSVDKFEILKTTNYPILFNDVKELLINYVLEGVKDDYALLNKLKIADKKNLLEIVYTKIVEGVEVKNILNILNYLKTNITIDFNQLRPEILLELWFANNLDFFPIDVIYNYILEWKHLLNKKLLEYDISVSYKMELEKIIINLSEKERRELFYKSHYQIDEIKEITTLTPILFFKDKINPEEFQKEFLTTILNKSSEFIKMYLFVQDYTDELDYNNAVIYTGFLSSEHQKIFFKKILMLITTNVLNVGLDDLLKIITFDYQDNVYAKSINGVGLDFTLSVILKIASDLKNDTITNQQTMFEIIANQIKTPQDLLEINGFFSECTGRTKTESIIHGKGEDQQISYATKKTDYKPRFSSFCDGRKALHKITGEPVLSTQENFEFWWCENTPCFEICRTQNTPENWRDYTLEDVLTILDIPFNQQQYEIVLGVINKVNRFLEHLKCKSCNTILRPNGNSKYGFHRVSHFSCTNESCGKPDKNVYLSHCLNGKCSDVIDSRTTVKCRSSQAAEPEKSGWYICNNCLSCCSTQKLIARKNTTERFGYNYNGHTVGHLDLGIICCPKCGTETKEKGIDIDEYNRVLNWFKSKIGTDSIQKSGQREDGKWWFRWSQGNIETAKFKEVLLEIKNCGFQVPNYNKNDNVQFISETYNKLNTMSNIFECDNCSHIIDLNDKQEFDYSRVKAVKSFHSNIFSKLEKSI</sequence>
<protein>
    <recommendedName>
        <fullName evidence="3">CSD domain-containing protein</fullName>
    </recommendedName>
</protein>
<reference evidence="1 2" key="1">
    <citation type="submission" date="2017-11" db="EMBL/GenBank/DDBJ databases">
        <authorList>
            <person name="Duchaud E."/>
        </authorList>
    </citation>
    <scope>NUCLEOTIDE SEQUENCE [LARGE SCALE GENOMIC DNA]</scope>
    <source>
        <strain evidence="1 2">TNO010</strain>
    </source>
</reference>
<proteinExistence type="predicted"/>
<dbReference type="RefSeq" id="WP_172505341.1">
    <property type="nucleotide sequence ID" value="NZ_OENE01000015.1"/>
</dbReference>